<proteinExistence type="predicted"/>
<name>A0A090QC53_NONUL</name>
<dbReference type="Pfam" id="PF02709">
    <property type="entry name" value="Glyco_transf_7C"/>
    <property type="match status" value="1"/>
</dbReference>
<reference evidence="4 5" key="1">
    <citation type="journal article" date="2014" name="Genome Announc.">
        <title>Draft Genome Sequences of Marine Flavobacterium Nonlabens Strains NR17, NR24, NR27, NR32, NR33, and Ara13.</title>
        <authorList>
            <person name="Nakanishi M."/>
            <person name="Meirelles P."/>
            <person name="Suzuki R."/>
            <person name="Takatani N."/>
            <person name="Mino S."/>
            <person name="Suda W."/>
            <person name="Oshima K."/>
            <person name="Hattori M."/>
            <person name="Ohkuma M."/>
            <person name="Hosokawa M."/>
            <person name="Miyashita K."/>
            <person name="Thompson F.L."/>
            <person name="Niwa A."/>
            <person name="Sawabe T."/>
            <person name="Sawabe T."/>
        </authorList>
    </citation>
    <scope>NUCLEOTIDE SEQUENCE [LARGE SCALE GENOMIC DNA]</scope>
    <source>
        <strain evidence="5">JCM19314</strain>
    </source>
</reference>
<dbReference type="SUPFAM" id="SSF53448">
    <property type="entry name" value="Nucleotide-diphospho-sugar transferases"/>
    <property type="match status" value="1"/>
</dbReference>
<dbReference type="AlphaFoldDB" id="A0A090QC53"/>
<dbReference type="InterPro" id="IPR029044">
    <property type="entry name" value="Nucleotide-diphossugar_trans"/>
</dbReference>
<accession>A0A090QC53</accession>
<comment type="caution">
    <text evidence="4">The sequence shown here is derived from an EMBL/GenBank/DDBJ whole genome shotgun (WGS) entry which is preliminary data.</text>
</comment>
<evidence type="ECO:0000256" key="1">
    <source>
        <dbReference type="ARBA" id="ARBA00022679"/>
    </source>
</evidence>
<protein>
    <submittedName>
        <fullName evidence="4">Putative two-domain glycosyltransferase</fullName>
    </submittedName>
</protein>
<evidence type="ECO:0000313" key="4">
    <source>
        <dbReference type="EMBL" id="GAK99353.1"/>
    </source>
</evidence>
<gene>
    <name evidence="4" type="ORF">JCM19314_3398</name>
</gene>
<evidence type="ECO:0000313" key="5">
    <source>
        <dbReference type="Proteomes" id="UP000029226"/>
    </source>
</evidence>
<organism evidence="4 5">
    <name type="scientific">Nonlabens ulvanivorans</name>
    <name type="common">Persicivirga ulvanivorans</name>
    <dbReference type="NCBI Taxonomy" id="906888"/>
    <lineage>
        <taxon>Bacteria</taxon>
        <taxon>Pseudomonadati</taxon>
        <taxon>Bacteroidota</taxon>
        <taxon>Flavobacteriia</taxon>
        <taxon>Flavobacteriales</taxon>
        <taxon>Flavobacteriaceae</taxon>
        <taxon>Nonlabens</taxon>
    </lineage>
</organism>
<sequence>MKNSLTIVIPNRNRDLNTVKRSIASIIPQLDDHVKLVIVDYGSPIAYQKELDSLMKSFLKVELILCPTQGQLWNKSRCINMVLKNTSSSHFMVCDMDMIWCPEFLEKEMSSLSMDASVYFTVGIMTQEESAKEKDFENYDIKFKTDDEATGITIFPTEQLKSINGFDEFYHGWGSEDTDAHMRMRNAGYEVRFRESELYFKHQWHGKAYRSKESKLPYHSHLERINHSYFTLNKTSNKVKANKQLKWGGKVCDIDAYSELNDPKLSLEQYATEEAVQGIIHFLHGTDVKDVIKIEVKEHPQSKSVKSIIKKATGKKTPRFMSIETVNEVLLEAIIMNHRDCAYNYGYDRIKEKIHLSINLISDS</sequence>
<evidence type="ECO:0000259" key="2">
    <source>
        <dbReference type="Pfam" id="PF00535"/>
    </source>
</evidence>
<feature type="domain" description="Galactosyltransferase C-terminal" evidence="3">
    <location>
        <begin position="136"/>
        <end position="196"/>
    </location>
</feature>
<dbReference type="Pfam" id="PF00535">
    <property type="entry name" value="Glycos_transf_2"/>
    <property type="match status" value="1"/>
</dbReference>
<dbReference type="Proteomes" id="UP000029226">
    <property type="component" value="Unassembled WGS sequence"/>
</dbReference>
<dbReference type="Gene3D" id="3.90.550.10">
    <property type="entry name" value="Spore Coat Polysaccharide Biosynthesis Protein SpsA, Chain A"/>
    <property type="match status" value="1"/>
</dbReference>
<dbReference type="InterPro" id="IPR001173">
    <property type="entry name" value="Glyco_trans_2-like"/>
</dbReference>
<feature type="domain" description="Glycosyltransferase 2-like" evidence="2">
    <location>
        <begin position="6"/>
        <end position="126"/>
    </location>
</feature>
<keyword evidence="1 4" id="KW-0808">Transferase</keyword>
<dbReference type="GO" id="GO:0016740">
    <property type="term" value="F:transferase activity"/>
    <property type="evidence" value="ECO:0007669"/>
    <property type="project" value="UniProtKB-KW"/>
</dbReference>
<dbReference type="InterPro" id="IPR027791">
    <property type="entry name" value="Galactosyl_T_C"/>
</dbReference>
<evidence type="ECO:0000259" key="3">
    <source>
        <dbReference type="Pfam" id="PF02709"/>
    </source>
</evidence>
<dbReference type="CDD" id="cd00761">
    <property type="entry name" value="Glyco_tranf_GTA_type"/>
    <property type="match status" value="1"/>
</dbReference>
<dbReference type="EMBL" id="BBMM01000002">
    <property type="protein sequence ID" value="GAK99353.1"/>
    <property type="molecule type" value="Genomic_DNA"/>
</dbReference>